<dbReference type="CDD" id="cd00009">
    <property type="entry name" value="AAA"/>
    <property type="match status" value="1"/>
</dbReference>
<name>A0A059ZQQ0_ACICK</name>
<dbReference type="NCBIfam" id="NF038214">
    <property type="entry name" value="IS21_help_AAA"/>
    <property type="match status" value="1"/>
</dbReference>
<keyword evidence="3" id="KW-0067">ATP-binding</keyword>
<keyword evidence="2" id="KW-0547">Nucleotide-binding</keyword>
<dbReference type="KEGG" id="acz:Acaty_c1337"/>
<dbReference type="PIRSF" id="PIRSF003073">
    <property type="entry name" value="DNAC_TnpB_IstB"/>
    <property type="match status" value="1"/>
</dbReference>
<dbReference type="GO" id="GO:0006260">
    <property type="term" value="P:DNA replication"/>
    <property type="evidence" value="ECO:0007669"/>
    <property type="project" value="TreeGrafter"/>
</dbReference>
<feature type="domain" description="AAA+ ATPase" evidence="4">
    <location>
        <begin position="94"/>
        <end position="227"/>
    </location>
</feature>
<reference evidence="5 6" key="1">
    <citation type="journal article" date="2009" name="J. Bacteriol.">
        <title>Draft genome sequence of the extremely acidophilic bacterium Acidithiobacillus caldus ATCC 51756 reveals metabolic versatility in the genus Acidithiobacillus.</title>
        <authorList>
            <person name="Valdes J."/>
            <person name="Quatrini R."/>
            <person name="Hallberg K."/>
            <person name="Dopson M."/>
            <person name="Valenzuela P.D."/>
            <person name="Holmes D.S."/>
        </authorList>
    </citation>
    <scope>NUCLEOTIDE SEQUENCE [LARGE SCALE GENOMIC DNA]</scope>
    <source>
        <strain evidence="6">ATCC 51756 / DSM 8584 / KU</strain>
    </source>
</reference>
<dbReference type="InterPro" id="IPR001270">
    <property type="entry name" value="ClpA/B"/>
</dbReference>
<protein>
    <submittedName>
        <fullName evidence="5">ISPsy4, transposition helper protein</fullName>
    </submittedName>
</protein>
<dbReference type="Proteomes" id="UP000005522">
    <property type="component" value="Chromosome"/>
</dbReference>
<evidence type="ECO:0000256" key="2">
    <source>
        <dbReference type="ARBA" id="ARBA00022741"/>
    </source>
</evidence>
<dbReference type="InterPro" id="IPR028350">
    <property type="entry name" value="DNAC/IstB-like"/>
</dbReference>
<dbReference type="HOGENOM" id="CLU_062999_1_2_6"/>
<comment type="similarity">
    <text evidence="1">Belongs to the IS21/IS1162 putative ATP-binding protein family.</text>
</comment>
<dbReference type="RefSeq" id="WP_004872099.1">
    <property type="nucleotide sequence ID" value="NZ_CP005986.1"/>
</dbReference>
<organism evidence="5 6">
    <name type="scientific">Acidithiobacillus caldus (strain ATCC 51756 / DSM 8584 / KU)</name>
    <dbReference type="NCBI Taxonomy" id="637389"/>
    <lineage>
        <taxon>Bacteria</taxon>
        <taxon>Pseudomonadati</taxon>
        <taxon>Pseudomonadota</taxon>
        <taxon>Acidithiobacillia</taxon>
        <taxon>Acidithiobacillales</taxon>
        <taxon>Acidithiobacillaceae</taxon>
        <taxon>Acidithiobacillus</taxon>
    </lineage>
</organism>
<dbReference type="AlphaFoldDB" id="A0A059ZQQ0"/>
<evidence type="ECO:0000313" key="5">
    <source>
        <dbReference type="EMBL" id="AIA55204.1"/>
    </source>
</evidence>
<dbReference type="InterPro" id="IPR002611">
    <property type="entry name" value="IstB_ATP-bd"/>
</dbReference>
<dbReference type="Gene3D" id="3.40.50.300">
    <property type="entry name" value="P-loop containing nucleotide triphosphate hydrolases"/>
    <property type="match status" value="1"/>
</dbReference>
<dbReference type="SMART" id="SM00382">
    <property type="entry name" value="AAA"/>
    <property type="match status" value="1"/>
</dbReference>
<dbReference type="InterPro" id="IPR027417">
    <property type="entry name" value="P-loop_NTPase"/>
</dbReference>
<evidence type="ECO:0000313" key="6">
    <source>
        <dbReference type="Proteomes" id="UP000005522"/>
    </source>
</evidence>
<dbReference type="Pfam" id="PF01695">
    <property type="entry name" value="IstB_IS21"/>
    <property type="match status" value="1"/>
</dbReference>
<dbReference type="PANTHER" id="PTHR30050:SF4">
    <property type="entry name" value="ATP-BINDING PROTEIN RV3427C IN INSERTION SEQUENCE-RELATED"/>
    <property type="match status" value="1"/>
</dbReference>
<evidence type="ECO:0000256" key="1">
    <source>
        <dbReference type="ARBA" id="ARBA00008059"/>
    </source>
</evidence>
<proteinExistence type="inferred from homology"/>
<dbReference type="InterPro" id="IPR003593">
    <property type="entry name" value="AAA+_ATPase"/>
</dbReference>
<dbReference type="SUPFAM" id="SSF52540">
    <property type="entry name" value="P-loop containing nucleoside triphosphate hydrolases"/>
    <property type="match status" value="1"/>
</dbReference>
<dbReference type="PANTHER" id="PTHR30050">
    <property type="entry name" value="CHROMOSOMAL REPLICATION INITIATOR PROTEIN DNAA"/>
    <property type="match status" value="1"/>
</dbReference>
<dbReference type="EMBL" id="CP005986">
    <property type="protein sequence ID" value="AIA55204.1"/>
    <property type="molecule type" value="Genomic_DNA"/>
</dbReference>
<gene>
    <name evidence="5" type="ORF">Acaty_c1337</name>
</gene>
<dbReference type="PRINTS" id="PR00300">
    <property type="entry name" value="CLPPROTEASEA"/>
</dbReference>
<evidence type="ECO:0000256" key="3">
    <source>
        <dbReference type="ARBA" id="ARBA00022840"/>
    </source>
</evidence>
<dbReference type="eggNOG" id="COG1484">
    <property type="taxonomic scope" value="Bacteria"/>
</dbReference>
<dbReference type="InterPro" id="IPR047661">
    <property type="entry name" value="IstB"/>
</dbReference>
<accession>A0A059ZQQ0</accession>
<sequence length="243" mass="27535">MSTDLLQSLRALHLYGMALAVEDWMDQRLPQDPEAWLAQLIAVETQERAHRSLLYQMRTARFPAQRGLEDFDFTESPVDQKALQRLAEGHYLGAAHNLIFVGGTGTGKTHLALALGHAAIYQGHRVRWFNVVDLVNQLEQEKTRGQSGRLVKTLLNMNLVVLDELGYLPFSESGGALLFHLISKLYEHTALIVTTNFSFGEWVQVFGDAKMTTAMLDRLTHHCDIIETGNDSYRYKQRRSLPL</sequence>
<dbReference type="GO" id="GO:0005524">
    <property type="term" value="F:ATP binding"/>
    <property type="evidence" value="ECO:0007669"/>
    <property type="project" value="UniProtKB-KW"/>
</dbReference>
<evidence type="ECO:0000259" key="4">
    <source>
        <dbReference type="SMART" id="SM00382"/>
    </source>
</evidence>